<keyword evidence="1" id="KW-0472">Membrane</keyword>
<feature type="transmembrane region" description="Helical" evidence="1">
    <location>
        <begin position="39"/>
        <end position="59"/>
    </location>
</feature>
<dbReference type="InterPro" id="IPR006976">
    <property type="entry name" value="VanZ-like"/>
</dbReference>
<accession>A0A5C8KUA0</accession>
<gene>
    <name evidence="3" type="ORF">FU658_06110</name>
</gene>
<dbReference type="RefSeq" id="WP_147891272.1">
    <property type="nucleotide sequence ID" value="NZ_VRTS01000003.1"/>
</dbReference>
<feature type="domain" description="VanZ-like" evidence="2">
    <location>
        <begin position="45"/>
        <end position="121"/>
    </location>
</feature>
<feature type="transmembrane region" description="Helical" evidence="1">
    <location>
        <begin position="15"/>
        <end position="33"/>
    </location>
</feature>
<keyword evidence="1" id="KW-1133">Transmembrane helix</keyword>
<evidence type="ECO:0000313" key="3">
    <source>
        <dbReference type="EMBL" id="TXK64461.1"/>
    </source>
</evidence>
<proteinExistence type="predicted"/>
<reference evidence="3 4" key="1">
    <citation type="submission" date="2019-08" db="EMBL/GenBank/DDBJ databases">
        <authorList>
            <person name="Karlyshev A.V."/>
        </authorList>
    </citation>
    <scope>NUCLEOTIDE SEQUENCE [LARGE SCALE GENOMIC DNA]</scope>
    <source>
        <strain evidence="3 4">Alg18-2.2</strain>
    </source>
</reference>
<name>A0A5C8KUA0_9GAMM</name>
<comment type="caution">
    <text evidence="3">The sequence shown here is derived from an EMBL/GenBank/DDBJ whole genome shotgun (WGS) entry which is preliminary data.</text>
</comment>
<sequence length="128" mass="14331">MRREQVLDAARRNPFRLATFATLAIVLALLVPMTEQIQLGPLLSLMHIPMFALLVLLWMHALTRKWLGTAAAVVMCLAVGTTLAVGTEVLQYWIPGRWPSVADVVRNLLGLLLGIGVFFWLGLERRRN</sequence>
<dbReference type="NCBIfam" id="NF037970">
    <property type="entry name" value="vanZ_1"/>
    <property type="match status" value="1"/>
</dbReference>
<organism evidence="3 4">
    <name type="scientific">Alkalisalibacterium limincola</name>
    <dbReference type="NCBI Taxonomy" id="2699169"/>
    <lineage>
        <taxon>Bacteria</taxon>
        <taxon>Pseudomonadati</taxon>
        <taxon>Pseudomonadota</taxon>
        <taxon>Gammaproteobacteria</taxon>
        <taxon>Lysobacterales</taxon>
        <taxon>Lysobacteraceae</taxon>
        <taxon>Alkalisalibacterium</taxon>
    </lineage>
</organism>
<keyword evidence="4" id="KW-1185">Reference proteome</keyword>
<keyword evidence="1" id="KW-0812">Transmembrane</keyword>
<protein>
    <recommendedName>
        <fullName evidence="2">VanZ-like domain-containing protein</fullName>
    </recommendedName>
</protein>
<evidence type="ECO:0000313" key="4">
    <source>
        <dbReference type="Proteomes" id="UP000321248"/>
    </source>
</evidence>
<dbReference type="OrthoDB" id="283584at2"/>
<dbReference type="EMBL" id="VRTS01000003">
    <property type="protein sequence ID" value="TXK64461.1"/>
    <property type="molecule type" value="Genomic_DNA"/>
</dbReference>
<feature type="transmembrane region" description="Helical" evidence="1">
    <location>
        <begin position="66"/>
        <end position="85"/>
    </location>
</feature>
<feature type="transmembrane region" description="Helical" evidence="1">
    <location>
        <begin position="105"/>
        <end position="123"/>
    </location>
</feature>
<dbReference type="AlphaFoldDB" id="A0A5C8KUA0"/>
<evidence type="ECO:0000259" key="2">
    <source>
        <dbReference type="Pfam" id="PF04892"/>
    </source>
</evidence>
<dbReference type="Proteomes" id="UP000321248">
    <property type="component" value="Unassembled WGS sequence"/>
</dbReference>
<dbReference type="Pfam" id="PF04892">
    <property type="entry name" value="VanZ"/>
    <property type="match status" value="1"/>
</dbReference>
<evidence type="ECO:0000256" key="1">
    <source>
        <dbReference type="SAM" id="Phobius"/>
    </source>
</evidence>